<evidence type="ECO:0000313" key="5">
    <source>
        <dbReference type="Proteomes" id="UP000008867"/>
    </source>
</evidence>
<organism evidence="4 5">
    <name type="scientific">Sporisorium reilianum (strain SRZ2)</name>
    <name type="common">Maize head smut fungus</name>
    <dbReference type="NCBI Taxonomy" id="999809"/>
    <lineage>
        <taxon>Eukaryota</taxon>
        <taxon>Fungi</taxon>
        <taxon>Dikarya</taxon>
        <taxon>Basidiomycota</taxon>
        <taxon>Ustilaginomycotina</taxon>
        <taxon>Ustilaginomycetes</taxon>
        <taxon>Ustilaginales</taxon>
        <taxon>Ustilaginaceae</taxon>
        <taxon>Sporisorium</taxon>
    </lineage>
</organism>
<feature type="signal peptide" evidence="3">
    <location>
        <begin position="1"/>
        <end position="24"/>
    </location>
</feature>
<feature type="region of interest" description="Disordered" evidence="1">
    <location>
        <begin position="450"/>
        <end position="472"/>
    </location>
</feature>
<gene>
    <name evidence="4" type="ORF">sr11207</name>
</gene>
<evidence type="ECO:0000313" key="4">
    <source>
        <dbReference type="EMBL" id="CBQ68342.1"/>
    </source>
</evidence>
<name>E6ZM85_SPORE</name>
<evidence type="ECO:0000256" key="3">
    <source>
        <dbReference type="SAM" id="SignalP"/>
    </source>
</evidence>
<dbReference type="HOGENOM" id="CLU_578928_0_0_1"/>
<dbReference type="EMBL" id="FQ311431">
    <property type="protein sequence ID" value="CBQ68342.1"/>
    <property type="molecule type" value="Genomic_DNA"/>
</dbReference>
<evidence type="ECO:0000256" key="2">
    <source>
        <dbReference type="SAM" id="Phobius"/>
    </source>
</evidence>
<sequence length="472" mass="52458">MRLTHFSFCGIVLTALCCLCHVSAVPSFFRRQASKAQVPSSSQSELELLHLDPTEQLAIFGDADHAREMYKAATREKIALIRLWRQKAEETSELSNAERLERQEWLHNLSSLKDQMQDDLQGLLSTFRSFQSTQAQNEKGVTNAVSLKQAAAMMVEEYKGAFQQYVEELSSQLRHAVEQYDGHMQHAIQQHLSKAVDLVETGLAAPLQAMISVAVDLESHTDALQLVLQGQHGLVSELSAASAEMVSLQRTHEEQLADELEGLREIQTGFQGIERGMNATQRSLDALLQSQRLSTSFSLLSGAVFAVERVLFWSIGEFEHRLGLDVGNVTAWRCVRWLLFFWPDTIKLKAFIVYSFAILKGLLAAVVLLSMLLNSVLQPFYSLLWSLYLHIRQGAGGRPTEPKAPAASTDDATDTKVKLEPTMSDSWCVVPGAFSRAQIASRCSTPHEARSLSTLHGSPPGRRSRIHCPSAI</sequence>
<keyword evidence="2" id="KW-1133">Transmembrane helix</keyword>
<feature type="chain" id="PRO_5003216444" description="Transmembrane protein" evidence="3">
    <location>
        <begin position="25"/>
        <end position="472"/>
    </location>
</feature>
<keyword evidence="3" id="KW-0732">Signal</keyword>
<proteinExistence type="predicted"/>
<keyword evidence="2" id="KW-0812">Transmembrane</keyword>
<dbReference type="VEuPathDB" id="FungiDB:sr11207"/>
<reference evidence="4 5" key="1">
    <citation type="journal article" date="2010" name="Science">
        <title>Pathogenicity determinants in smut fungi revealed by genome comparison.</title>
        <authorList>
            <person name="Schirawski J."/>
            <person name="Mannhaupt G."/>
            <person name="Muench K."/>
            <person name="Brefort T."/>
            <person name="Schipper K."/>
            <person name="Doehlemann G."/>
            <person name="Di Stasio M."/>
            <person name="Roessel N."/>
            <person name="Mendoza-Mendoza A."/>
            <person name="Pester D."/>
            <person name="Mueller O."/>
            <person name="Winterberg B."/>
            <person name="Meyer E."/>
            <person name="Ghareeb H."/>
            <person name="Wollenberg T."/>
            <person name="Muensterkoetter M."/>
            <person name="Wong P."/>
            <person name="Walter M."/>
            <person name="Stukenbrock E."/>
            <person name="Gueldener U."/>
            <person name="Kahmann R."/>
        </authorList>
    </citation>
    <scope>NUCLEOTIDE SEQUENCE [LARGE SCALE GENOMIC DNA]</scope>
    <source>
        <strain evidence="5">SRZ2</strain>
    </source>
</reference>
<accession>E6ZM85</accession>
<dbReference type="OrthoDB" id="5311848at2759"/>
<dbReference type="AlphaFoldDB" id="E6ZM85"/>
<dbReference type="eggNOG" id="ENOG502S7TG">
    <property type="taxonomic scope" value="Eukaryota"/>
</dbReference>
<evidence type="ECO:0000256" key="1">
    <source>
        <dbReference type="SAM" id="MobiDB-lite"/>
    </source>
</evidence>
<dbReference type="Proteomes" id="UP000008867">
    <property type="component" value="Chromosome 10"/>
</dbReference>
<keyword evidence="2" id="KW-0472">Membrane</keyword>
<feature type="transmembrane region" description="Helical" evidence="2">
    <location>
        <begin position="351"/>
        <end position="373"/>
    </location>
</feature>
<keyword evidence="5" id="KW-1185">Reference proteome</keyword>
<protein>
    <recommendedName>
        <fullName evidence="6">Transmembrane protein</fullName>
    </recommendedName>
</protein>
<evidence type="ECO:0008006" key="6">
    <source>
        <dbReference type="Google" id="ProtNLM"/>
    </source>
</evidence>